<keyword evidence="2" id="KW-1185">Reference proteome</keyword>
<reference evidence="1 2" key="1">
    <citation type="submission" date="2018-09" db="EMBL/GenBank/DDBJ databases">
        <authorList>
            <person name="Zhu H."/>
        </authorList>
    </citation>
    <scope>NUCLEOTIDE SEQUENCE [LARGE SCALE GENOMIC DNA]</scope>
    <source>
        <strain evidence="1 2">K2S05-167</strain>
    </source>
</reference>
<dbReference type="EMBL" id="QYUJ01000004">
    <property type="protein sequence ID" value="RJF75594.1"/>
    <property type="molecule type" value="Genomic_DNA"/>
</dbReference>
<organism evidence="1 2">
    <name type="scientific">Deinococcus cavernae</name>
    <dbReference type="NCBI Taxonomy" id="2320857"/>
    <lineage>
        <taxon>Bacteria</taxon>
        <taxon>Thermotogati</taxon>
        <taxon>Deinococcota</taxon>
        <taxon>Deinococci</taxon>
        <taxon>Deinococcales</taxon>
        <taxon>Deinococcaceae</taxon>
        <taxon>Deinococcus</taxon>
    </lineage>
</organism>
<dbReference type="AlphaFoldDB" id="A0A418VHI5"/>
<comment type="caution">
    <text evidence="1">The sequence shown here is derived from an EMBL/GenBank/DDBJ whole genome shotgun (WGS) entry which is preliminary data.</text>
</comment>
<accession>A0A418VHI5</accession>
<protein>
    <recommendedName>
        <fullName evidence="3">ATP-binding protein</fullName>
    </recommendedName>
</protein>
<proteinExistence type="predicted"/>
<evidence type="ECO:0000313" key="1">
    <source>
        <dbReference type="EMBL" id="RJF75594.1"/>
    </source>
</evidence>
<evidence type="ECO:0008006" key="3">
    <source>
        <dbReference type="Google" id="ProtNLM"/>
    </source>
</evidence>
<dbReference type="Proteomes" id="UP000286287">
    <property type="component" value="Unassembled WGS sequence"/>
</dbReference>
<name>A0A418VHI5_9DEIO</name>
<sequence length="310" mass="34810">MNLPGPLAELESQLRSLSHSEEAVQIVRDFARDLGKTASVLREGMTAGDVQYAVDALSWWLFEQSEMGMVISLADFQERLHRVGQHLVEGAAGQQVWGYTRTPLQADPLRVQSTDTLRQQLYEGTGARLEHIQANVDVRREAQLNQMAQEFETQSLVVLHGASGQGKSALAYRFLHENAHTSFTYELQRLESLDQVRQIIFAIQGRLRATSTPLWLLVDVNPGDALWLDVVRGLAGLPQVFILVTIREEDWGRAGTAFEALPHVDIPLVFSEVEARTLFDSLVARRPSTEFLSFDQPLKNPHPVGFFRVL</sequence>
<evidence type="ECO:0000313" key="2">
    <source>
        <dbReference type="Proteomes" id="UP000286287"/>
    </source>
</evidence>
<gene>
    <name evidence="1" type="ORF">D3875_00665</name>
</gene>